<protein>
    <submittedName>
        <fullName evidence="1">Uncharacterized protein</fullName>
    </submittedName>
</protein>
<accession>A0ACC1RJX8</accession>
<name>A0ACC1RJX8_9APHY</name>
<reference evidence="1" key="1">
    <citation type="submission" date="2022-07" db="EMBL/GenBank/DDBJ databases">
        <title>Genome Sequence of Phlebia brevispora.</title>
        <authorList>
            <person name="Buettner E."/>
        </authorList>
    </citation>
    <scope>NUCLEOTIDE SEQUENCE</scope>
    <source>
        <strain evidence="1">MPL23</strain>
    </source>
</reference>
<gene>
    <name evidence="1" type="ORF">NM688_g9288</name>
</gene>
<keyword evidence="2" id="KW-1185">Reference proteome</keyword>
<dbReference type="EMBL" id="JANHOG010002832">
    <property type="protein sequence ID" value="KAJ3519538.1"/>
    <property type="molecule type" value="Genomic_DNA"/>
</dbReference>
<evidence type="ECO:0000313" key="1">
    <source>
        <dbReference type="EMBL" id="KAJ3519538.1"/>
    </source>
</evidence>
<sequence>MQRTHPLQDHPEFSVRRYPGCVEYRVENWRIARDGTRRVLRGYGWSWFDAVVPVLAAVYWHKICASQYHLAAFGIALAIYVYFKCTQVLWESVLAIPSLGLQLETHRGLPNIPLFVSRRFIPLIYLQDFIINEGLHRWNVRYYLAAIQNTATEGFALKVAYENILPYFPVLLEVYRGVYDALLDNEDDRGDQQPT</sequence>
<comment type="caution">
    <text evidence="1">The sequence shown here is derived from an EMBL/GenBank/DDBJ whole genome shotgun (WGS) entry which is preliminary data.</text>
</comment>
<evidence type="ECO:0000313" key="2">
    <source>
        <dbReference type="Proteomes" id="UP001148662"/>
    </source>
</evidence>
<dbReference type="Proteomes" id="UP001148662">
    <property type="component" value="Unassembled WGS sequence"/>
</dbReference>
<proteinExistence type="predicted"/>
<organism evidence="1 2">
    <name type="scientific">Phlebia brevispora</name>
    <dbReference type="NCBI Taxonomy" id="194682"/>
    <lineage>
        <taxon>Eukaryota</taxon>
        <taxon>Fungi</taxon>
        <taxon>Dikarya</taxon>
        <taxon>Basidiomycota</taxon>
        <taxon>Agaricomycotina</taxon>
        <taxon>Agaricomycetes</taxon>
        <taxon>Polyporales</taxon>
        <taxon>Meruliaceae</taxon>
        <taxon>Phlebia</taxon>
    </lineage>
</organism>